<dbReference type="Pfam" id="PF22763">
    <property type="entry name" value="NrS1-1_pol-like_HBD"/>
    <property type="match status" value="1"/>
</dbReference>
<dbReference type="RefSeq" id="WP_267928687.1">
    <property type="nucleotide sequence ID" value="NZ_AP024233.1"/>
</dbReference>
<evidence type="ECO:0000313" key="2">
    <source>
        <dbReference type="EMBL" id="BCO08785.1"/>
    </source>
</evidence>
<protein>
    <recommendedName>
        <fullName evidence="1">AAA+ ATPase domain-containing protein</fullName>
    </recommendedName>
</protein>
<dbReference type="InterPro" id="IPR027417">
    <property type="entry name" value="P-loop_NTPase"/>
</dbReference>
<gene>
    <name evidence="2" type="ORF">GF1_11610</name>
</gene>
<dbReference type="SUPFAM" id="SSF52540">
    <property type="entry name" value="P-loop containing nucleoside triphosphate hydrolases"/>
    <property type="match status" value="1"/>
</dbReference>
<dbReference type="Proteomes" id="UP001063350">
    <property type="component" value="Chromosome"/>
</dbReference>
<dbReference type="Gene3D" id="3.40.50.300">
    <property type="entry name" value="P-loop containing nucleotide triphosphate hydrolases"/>
    <property type="match status" value="1"/>
</dbReference>
<name>A0A915XI48_9BACT</name>
<reference evidence="2" key="1">
    <citation type="submission" date="2020-12" db="EMBL/GenBank/DDBJ databases">
        <title>Desulfobium dissulfuricans gen. nov., sp. nov., a novel mesophilic, sulfate-reducing bacterium isolated from a deep-sea hydrothermal vent.</title>
        <authorList>
            <person name="Hashimoto Y."/>
            <person name="Tame A."/>
            <person name="Sawayama S."/>
            <person name="Miyazaki J."/>
            <person name="Takai K."/>
            <person name="Nakagawa S."/>
        </authorList>
    </citation>
    <scope>NUCLEOTIDE SEQUENCE</scope>
    <source>
        <strain evidence="2">GF1</strain>
    </source>
</reference>
<dbReference type="AlphaFoldDB" id="A0A915XI48"/>
<dbReference type="Pfam" id="PF13481">
    <property type="entry name" value="AAA_25"/>
    <property type="match status" value="1"/>
</dbReference>
<feature type="domain" description="AAA+ ATPase" evidence="1">
    <location>
        <begin position="331"/>
        <end position="508"/>
    </location>
</feature>
<dbReference type="EMBL" id="AP024233">
    <property type="protein sequence ID" value="BCO08785.1"/>
    <property type="molecule type" value="Genomic_DNA"/>
</dbReference>
<keyword evidence="3" id="KW-1185">Reference proteome</keyword>
<organism evidence="2 3">
    <name type="scientific">Desulfolithobacter dissulfuricans</name>
    <dbReference type="NCBI Taxonomy" id="2795293"/>
    <lineage>
        <taxon>Bacteria</taxon>
        <taxon>Pseudomonadati</taxon>
        <taxon>Thermodesulfobacteriota</taxon>
        <taxon>Desulfobulbia</taxon>
        <taxon>Desulfobulbales</taxon>
        <taxon>Desulfobulbaceae</taxon>
        <taxon>Desulfolithobacter</taxon>
    </lineage>
</organism>
<dbReference type="KEGG" id="ddu:GF1_11610"/>
<dbReference type="SMART" id="SM00382">
    <property type="entry name" value="AAA"/>
    <property type="match status" value="1"/>
</dbReference>
<sequence length="598" mass="67329">MTRPMALPVLQAGVPEMVKAFPQWVLWRYERQGSRWAKPPYQPNGKRADKTNPAHWSEFSEVMAAYEEGGYDGIGFCVTGEDPFTFIDLDHCINEQETGKEAREILALIDSYTELSPSGTGLRIITRGQVPANIKRRGVEIYNRAWYLTITGQVYGNRKEIAERQEQLDRLIARYDAPPVETHVATTAGLQEEDRAALQRIRNSRQGERFTRLFDGDLTGYASQSEADLALCSILAFWTKNDQQAMDRIFRASGLYRPKWDTRHGNRTYGQRTMDRATAQTGEPLAPAGDDRKQMAREPAWEPSANIISAHNLLAMKLPPRQNLLDPWLPEQGLCLLHAYRGVGKTHVSLGIACAVATGSSFLGWEAKEPQGVLFIDGEMPAVTIQERLRHTLATMDITRAHNLQIITPDLQQGGMPDLGTRQGQAQVDAVLTENIKLIIVDNISTVCRSTLENKSDSWLPVQEWALRMRGQGKSVLLVHHDGKGGQQRGSSRKEDVLDTVIQLVRPNHYTPDQGAVFEVHFRKNRGIHGEDAKPFEARLTSTDGAFHWQTRTLEESNLDKVAMLLEQGYRQKEIAEELNLSKGYTSKLIKKIKNQQP</sequence>
<dbReference type="InterPro" id="IPR054468">
    <property type="entry name" value="NrSPol-like_HBD"/>
</dbReference>
<dbReference type="InterPro" id="IPR003593">
    <property type="entry name" value="AAA+_ATPase"/>
</dbReference>
<evidence type="ECO:0000313" key="3">
    <source>
        <dbReference type="Proteomes" id="UP001063350"/>
    </source>
</evidence>
<proteinExistence type="predicted"/>
<evidence type="ECO:0000259" key="1">
    <source>
        <dbReference type="SMART" id="SM00382"/>
    </source>
</evidence>
<accession>A0A915XI48</accession>